<dbReference type="HOGENOM" id="CLU_032409_0_0_1"/>
<dbReference type="Pfam" id="PF10294">
    <property type="entry name" value="Methyltransf_16"/>
    <property type="match status" value="1"/>
</dbReference>
<dbReference type="PANTHER" id="PTHR14614">
    <property type="entry name" value="HEPATOCELLULAR CARCINOMA-ASSOCIATED ANTIGEN"/>
    <property type="match status" value="1"/>
</dbReference>
<sequence length="310" mass="33730">MESDDDMGLGDLMPPSPPPPEATFSTYTLPEGYGPDELKIRLVGSHPLWGHHLLMDGAAILPGTAVADAEAQADFRWNTALVTTSYILSHPSLSRHKRVLELGAGGGLPSLGCALAGAKTVLITDYADASLVENIEYNVESNLGGSEEGRAVKVLGHVWGHDVTPLLECQSEAESAVDDPLPGNVPNFDLVILSDLMFNHSQHAALMKTLEGTLRGGPVPQFIEGKTPCALVFFTHHRPWYAKEDMAFIEELGKKGWQCDRVAEQYTGAMFEDDPGDERVRGTVHGFRCWRSSAPREPQQESEEDKAPES</sequence>
<feature type="region of interest" description="Disordered" evidence="5">
    <location>
        <begin position="1"/>
        <end position="23"/>
    </location>
</feature>
<dbReference type="Proteomes" id="UP000002748">
    <property type="component" value="Unassembled WGS sequence"/>
</dbReference>
<dbReference type="InterPro" id="IPR019410">
    <property type="entry name" value="Methyltransf_16"/>
</dbReference>
<evidence type="ECO:0000256" key="3">
    <source>
        <dbReference type="ARBA" id="ARBA00022679"/>
    </source>
</evidence>
<dbReference type="SUPFAM" id="SSF53335">
    <property type="entry name" value="S-adenosyl-L-methionine-dependent methyltransferases"/>
    <property type="match status" value="1"/>
</dbReference>
<dbReference type="EMBL" id="ALBS01000077">
    <property type="protein sequence ID" value="EJT51012.1"/>
    <property type="molecule type" value="Genomic_DNA"/>
</dbReference>
<accession>J6F6R7</accession>
<organism evidence="6 7">
    <name type="scientific">Trichosporon asahii var. asahii (strain ATCC 90039 / CBS 2479 / JCM 2466 / KCTC 7840 / NBRC 103889/ NCYC 2677 / UAMH 7654)</name>
    <name type="common">Yeast</name>
    <dbReference type="NCBI Taxonomy" id="1186058"/>
    <lineage>
        <taxon>Eukaryota</taxon>
        <taxon>Fungi</taxon>
        <taxon>Dikarya</taxon>
        <taxon>Basidiomycota</taxon>
        <taxon>Agaricomycotina</taxon>
        <taxon>Tremellomycetes</taxon>
        <taxon>Trichosporonales</taxon>
        <taxon>Trichosporonaceae</taxon>
        <taxon>Trichosporon</taxon>
    </lineage>
</organism>
<dbReference type="VEuPathDB" id="FungiDB:A1Q1_07806"/>
<evidence type="ECO:0000313" key="6">
    <source>
        <dbReference type="EMBL" id="EJT51012.1"/>
    </source>
</evidence>
<dbReference type="Gene3D" id="3.40.50.150">
    <property type="entry name" value="Vaccinia Virus protein VP39"/>
    <property type="match status" value="1"/>
</dbReference>
<dbReference type="GO" id="GO:0005737">
    <property type="term" value="C:cytoplasm"/>
    <property type="evidence" value="ECO:0007669"/>
    <property type="project" value="TreeGrafter"/>
</dbReference>
<evidence type="ECO:0000313" key="7">
    <source>
        <dbReference type="Proteomes" id="UP000002748"/>
    </source>
</evidence>
<evidence type="ECO:0000256" key="1">
    <source>
        <dbReference type="ARBA" id="ARBA00022490"/>
    </source>
</evidence>
<dbReference type="GO" id="GO:0032259">
    <property type="term" value="P:methylation"/>
    <property type="evidence" value="ECO:0007669"/>
    <property type="project" value="UniProtKB-KW"/>
</dbReference>
<gene>
    <name evidence="6" type="ORF">A1Q1_07806</name>
</gene>
<evidence type="ECO:0000256" key="4">
    <source>
        <dbReference type="ARBA" id="ARBA00022691"/>
    </source>
</evidence>
<dbReference type="GeneID" id="25991318"/>
<feature type="region of interest" description="Disordered" evidence="5">
    <location>
        <begin position="291"/>
        <end position="310"/>
    </location>
</feature>
<dbReference type="PROSITE" id="PS51560">
    <property type="entry name" value="SAM_MT_NNT1"/>
    <property type="match status" value="1"/>
</dbReference>
<keyword evidence="3 6" id="KW-0808">Transferase</keyword>
<proteinExistence type="predicted"/>
<dbReference type="AlphaFoldDB" id="J6F6R7"/>
<dbReference type="PANTHER" id="PTHR14614:SF10">
    <property type="entry name" value="PROTEIN N-TERMINAL AND LYSINE N-METHYLTRANSFERASE EFM7"/>
    <property type="match status" value="1"/>
</dbReference>
<name>J6F6R7_TRIAS</name>
<reference evidence="6 7" key="1">
    <citation type="journal article" date="2012" name="Eukaryot. Cell">
        <title>Draft genome sequence of CBS 2479, the standard type strain of Trichosporon asahii.</title>
        <authorList>
            <person name="Yang R.Y."/>
            <person name="Li H.T."/>
            <person name="Zhu H."/>
            <person name="Zhou G.P."/>
            <person name="Wang M."/>
            <person name="Wang L."/>
        </authorList>
    </citation>
    <scope>NUCLEOTIDE SEQUENCE [LARGE SCALE GENOMIC DNA]</scope>
    <source>
        <strain evidence="7">ATCC 90039 / CBS 2479 / JCM 2466 / KCTC 7840 / NCYC 2677 / UAMH 7654</strain>
    </source>
</reference>
<dbReference type="InterPro" id="IPR025784">
    <property type="entry name" value="EFM7"/>
</dbReference>
<keyword evidence="2 6" id="KW-0489">Methyltransferase</keyword>
<dbReference type="InterPro" id="IPR029063">
    <property type="entry name" value="SAM-dependent_MTases_sf"/>
</dbReference>
<evidence type="ECO:0000256" key="2">
    <source>
        <dbReference type="ARBA" id="ARBA00022603"/>
    </source>
</evidence>
<dbReference type="GO" id="GO:0008757">
    <property type="term" value="F:S-adenosylmethionine-dependent methyltransferase activity"/>
    <property type="evidence" value="ECO:0007669"/>
    <property type="project" value="UniProtKB-ARBA"/>
</dbReference>
<dbReference type="KEGG" id="tasa:A1Q1_07806"/>
<protein>
    <submittedName>
        <fullName evidence="6">Nicotinamide N-methyltransferase, Nnt1p</fullName>
    </submittedName>
</protein>
<evidence type="ECO:0000256" key="5">
    <source>
        <dbReference type="SAM" id="MobiDB-lite"/>
    </source>
</evidence>
<keyword evidence="1" id="KW-0963">Cytoplasm</keyword>
<dbReference type="OrthoDB" id="46564at2759"/>
<dbReference type="RefSeq" id="XP_014182293.1">
    <property type="nucleotide sequence ID" value="XM_014326818.1"/>
</dbReference>
<keyword evidence="4" id="KW-0949">S-adenosyl-L-methionine</keyword>
<comment type="caution">
    <text evidence="6">The sequence shown here is derived from an EMBL/GenBank/DDBJ whole genome shotgun (WGS) entry which is preliminary data.</text>
</comment>